<evidence type="ECO:0000256" key="5">
    <source>
        <dbReference type="ARBA" id="ARBA00023065"/>
    </source>
</evidence>
<dbReference type="PANTHER" id="PTHR11910">
    <property type="entry name" value="ATP SYNTHASE DELTA CHAIN"/>
    <property type="match status" value="1"/>
</dbReference>
<dbReference type="EMBL" id="NCKV01000190">
    <property type="protein sequence ID" value="RWS31347.1"/>
    <property type="molecule type" value="Genomic_DNA"/>
</dbReference>
<sequence length="208" mass="22959">MAKALGVARNYATQAAASKLVKPPIDLFGIEGRYTNALYSAAHKTKNLEAVETDLKKLGKGLESDPKFRDFVMNPLINVNQKKKMLSEMLSSKMKVNELTINLLGVLAENGKLKYLPNIARAYAKVMAASRGEVNCVVISAKPITDENQRKELESALKGFTKKKLNVEMKVDPTIIGGLVIDFGGEHYVDLSIKSKLKMYTDLIKMPV</sequence>
<dbReference type="VEuPathDB" id="VectorBase:LDEU000690"/>
<evidence type="ECO:0000256" key="1">
    <source>
        <dbReference type="ARBA" id="ARBA00004370"/>
    </source>
</evidence>
<dbReference type="InterPro" id="IPR026015">
    <property type="entry name" value="ATP_synth_OSCP/delta_N_sf"/>
</dbReference>
<comment type="subcellular location">
    <subcellularLocation>
        <location evidence="1">Membrane</location>
    </subcellularLocation>
</comment>
<evidence type="ECO:0000256" key="4">
    <source>
        <dbReference type="ARBA" id="ARBA00022781"/>
    </source>
</evidence>
<keyword evidence="7" id="KW-0066">ATP synthesis</keyword>
<name>A0A443SV07_9ACAR</name>
<comment type="similarity">
    <text evidence="2">Belongs to the ATPase delta chain family.</text>
</comment>
<reference evidence="9 10" key="1">
    <citation type="journal article" date="2018" name="Gigascience">
        <title>Genomes of trombidid mites reveal novel predicted allergens and laterally-transferred genes associated with secondary metabolism.</title>
        <authorList>
            <person name="Dong X."/>
            <person name="Chaisiri K."/>
            <person name="Xia D."/>
            <person name="Armstrong S.D."/>
            <person name="Fang Y."/>
            <person name="Donnelly M.J."/>
            <person name="Kadowaki T."/>
            <person name="McGarry J.W."/>
            <person name="Darby A.C."/>
            <person name="Makepeace B.L."/>
        </authorList>
    </citation>
    <scope>NUCLEOTIDE SEQUENCE [LARGE SCALE GENOMIC DNA]</scope>
    <source>
        <strain evidence="9">UoL-UT</strain>
    </source>
</reference>
<dbReference type="Proteomes" id="UP000288716">
    <property type="component" value="Unassembled WGS sequence"/>
</dbReference>
<dbReference type="PRINTS" id="PR00125">
    <property type="entry name" value="ATPASEDELTA"/>
</dbReference>
<dbReference type="GO" id="GO:0046933">
    <property type="term" value="F:proton-transporting ATP synthase activity, rotational mechanism"/>
    <property type="evidence" value="ECO:0007669"/>
    <property type="project" value="InterPro"/>
</dbReference>
<gene>
    <name evidence="9" type="ORF">B4U80_07045</name>
</gene>
<evidence type="ECO:0000256" key="2">
    <source>
        <dbReference type="ARBA" id="ARBA00007046"/>
    </source>
</evidence>
<evidence type="ECO:0000256" key="7">
    <source>
        <dbReference type="ARBA" id="ARBA00023310"/>
    </source>
</evidence>
<keyword evidence="5" id="KW-0406">Ion transport</keyword>
<dbReference type="HAMAP" id="MF_01416">
    <property type="entry name" value="ATP_synth_delta_bact"/>
    <property type="match status" value="1"/>
</dbReference>
<dbReference type="AlphaFoldDB" id="A0A443SV07"/>
<keyword evidence="4" id="KW-0375">Hydrogen ion transport</keyword>
<dbReference type="GO" id="GO:0016020">
    <property type="term" value="C:membrane"/>
    <property type="evidence" value="ECO:0007669"/>
    <property type="project" value="UniProtKB-SubCell"/>
</dbReference>
<organism evidence="9 10">
    <name type="scientific">Leptotrombidium deliense</name>
    <dbReference type="NCBI Taxonomy" id="299467"/>
    <lineage>
        <taxon>Eukaryota</taxon>
        <taxon>Metazoa</taxon>
        <taxon>Ecdysozoa</taxon>
        <taxon>Arthropoda</taxon>
        <taxon>Chelicerata</taxon>
        <taxon>Arachnida</taxon>
        <taxon>Acari</taxon>
        <taxon>Acariformes</taxon>
        <taxon>Trombidiformes</taxon>
        <taxon>Prostigmata</taxon>
        <taxon>Anystina</taxon>
        <taxon>Parasitengona</taxon>
        <taxon>Trombiculoidea</taxon>
        <taxon>Trombiculidae</taxon>
        <taxon>Leptotrombidium</taxon>
    </lineage>
</organism>
<dbReference type="NCBIfam" id="TIGR01145">
    <property type="entry name" value="ATP_synt_delta"/>
    <property type="match status" value="1"/>
</dbReference>
<dbReference type="OrthoDB" id="1262810at2759"/>
<keyword evidence="10" id="KW-1185">Reference proteome</keyword>
<dbReference type="STRING" id="299467.A0A443SV07"/>
<comment type="caution">
    <text evidence="9">The sequence shown here is derived from an EMBL/GenBank/DDBJ whole genome shotgun (WGS) entry which is preliminary data.</text>
</comment>
<keyword evidence="3" id="KW-0813">Transport</keyword>
<evidence type="ECO:0000256" key="8">
    <source>
        <dbReference type="ARBA" id="ARBA00033369"/>
    </source>
</evidence>
<dbReference type="Gene3D" id="1.10.520.20">
    <property type="entry name" value="N-terminal domain of the delta subunit of the F1F0-ATP synthase"/>
    <property type="match status" value="1"/>
</dbReference>
<evidence type="ECO:0000256" key="3">
    <source>
        <dbReference type="ARBA" id="ARBA00022448"/>
    </source>
</evidence>
<evidence type="ECO:0000313" key="9">
    <source>
        <dbReference type="EMBL" id="RWS31347.1"/>
    </source>
</evidence>
<dbReference type="SUPFAM" id="SSF47928">
    <property type="entry name" value="N-terminal domain of the delta subunit of the F1F0-ATP synthase"/>
    <property type="match status" value="1"/>
</dbReference>
<protein>
    <recommendedName>
        <fullName evidence="8">Oligomycin sensitivity conferral protein</fullName>
    </recommendedName>
</protein>
<evidence type="ECO:0000313" key="10">
    <source>
        <dbReference type="Proteomes" id="UP000288716"/>
    </source>
</evidence>
<dbReference type="Pfam" id="PF00213">
    <property type="entry name" value="OSCP"/>
    <property type="match status" value="1"/>
</dbReference>
<proteinExistence type="inferred from homology"/>
<dbReference type="InterPro" id="IPR000711">
    <property type="entry name" value="ATPase_OSCP/dsu"/>
</dbReference>
<keyword evidence="6" id="KW-0472">Membrane</keyword>
<accession>A0A443SV07</accession>
<evidence type="ECO:0000256" key="6">
    <source>
        <dbReference type="ARBA" id="ARBA00023136"/>
    </source>
</evidence>